<reference evidence="2" key="1">
    <citation type="journal article" date="2020" name="Stud. Mycol.">
        <title>101 Dothideomycetes genomes: a test case for predicting lifestyles and emergence of pathogens.</title>
        <authorList>
            <person name="Haridas S."/>
            <person name="Albert R."/>
            <person name="Binder M."/>
            <person name="Bloem J."/>
            <person name="Labutti K."/>
            <person name="Salamov A."/>
            <person name="Andreopoulos B."/>
            <person name="Baker S."/>
            <person name="Barry K."/>
            <person name="Bills G."/>
            <person name="Bluhm B."/>
            <person name="Cannon C."/>
            <person name="Castanera R."/>
            <person name="Culley D."/>
            <person name="Daum C."/>
            <person name="Ezra D."/>
            <person name="Gonzalez J."/>
            <person name="Henrissat B."/>
            <person name="Kuo A."/>
            <person name="Liang C."/>
            <person name="Lipzen A."/>
            <person name="Lutzoni F."/>
            <person name="Magnuson J."/>
            <person name="Mondo S."/>
            <person name="Nolan M."/>
            <person name="Ohm R."/>
            <person name="Pangilinan J."/>
            <person name="Park H.-J."/>
            <person name="Ramirez L."/>
            <person name="Alfaro M."/>
            <person name="Sun H."/>
            <person name="Tritt A."/>
            <person name="Yoshinaga Y."/>
            <person name="Zwiers L.-H."/>
            <person name="Turgeon B."/>
            <person name="Goodwin S."/>
            <person name="Spatafora J."/>
            <person name="Crous P."/>
            <person name="Grigoriev I."/>
        </authorList>
    </citation>
    <scope>NUCLEOTIDE SEQUENCE</scope>
    <source>
        <strain evidence="2">CBS 121167</strain>
    </source>
</reference>
<protein>
    <submittedName>
        <fullName evidence="2">Uncharacterized protein</fullName>
    </submittedName>
</protein>
<feature type="compositionally biased region" description="Low complexity" evidence="1">
    <location>
        <begin position="10"/>
        <end position="21"/>
    </location>
</feature>
<dbReference type="AlphaFoldDB" id="A0A6A6BG37"/>
<dbReference type="EMBL" id="ML995485">
    <property type="protein sequence ID" value="KAF2142255.1"/>
    <property type="molecule type" value="Genomic_DNA"/>
</dbReference>
<feature type="region of interest" description="Disordered" evidence="1">
    <location>
        <begin position="270"/>
        <end position="319"/>
    </location>
</feature>
<proteinExistence type="predicted"/>
<feature type="compositionally biased region" description="Low complexity" evidence="1">
    <location>
        <begin position="308"/>
        <end position="319"/>
    </location>
</feature>
<feature type="compositionally biased region" description="Acidic residues" evidence="1">
    <location>
        <begin position="296"/>
        <end position="307"/>
    </location>
</feature>
<feature type="compositionally biased region" description="Basic residues" evidence="1">
    <location>
        <begin position="145"/>
        <end position="155"/>
    </location>
</feature>
<keyword evidence="3" id="KW-1185">Reference proteome</keyword>
<gene>
    <name evidence="2" type="ORF">K452DRAFT_308621</name>
</gene>
<feature type="compositionally biased region" description="Basic and acidic residues" evidence="1">
    <location>
        <begin position="72"/>
        <end position="94"/>
    </location>
</feature>
<sequence length="319" mass="34194">MTLNPVDSEMTGATMMMTGKGVPSEPPLKKRKLNNAGHVAGRDVDDAGDEDGNLGPSEKTVAKKKMTPRAMRKAERRKEKLKEKRAQQKEERRAKASGALKLIKRAAILAMNLGTQSCDFEPKLIESQTGTQSRKRGKRSQEANKKRRKAKRERNRKALRDYKALLANQKSGEETRAISPSAAMDPKGKARAIIVNSAVEVSSDGVDDCSSNEGSPVEETLGNVSNDDGGDSSHNEDTPIEEALGSEAETSLAANPMGKARAIIVELGNDSSDECSSDTSSAAGPKGKARAIVVDLCEDTSDEEGTPEEGTPMEEALVE</sequence>
<feature type="region of interest" description="Disordered" evidence="1">
    <location>
        <begin position="119"/>
        <end position="188"/>
    </location>
</feature>
<evidence type="ECO:0000313" key="3">
    <source>
        <dbReference type="Proteomes" id="UP000799438"/>
    </source>
</evidence>
<feature type="region of interest" description="Disordered" evidence="1">
    <location>
        <begin position="1"/>
        <end position="99"/>
    </location>
</feature>
<evidence type="ECO:0000313" key="2">
    <source>
        <dbReference type="EMBL" id="KAF2142255.1"/>
    </source>
</evidence>
<feature type="region of interest" description="Disordered" evidence="1">
    <location>
        <begin position="203"/>
        <end position="253"/>
    </location>
</feature>
<dbReference type="RefSeq" id="XP_033397967.1">
    <property type="nucleotide sequence ID" value="XM_033543171.1"/>
</dbReference>
<dbReference type="GeneID" id="54300668"/>
<organism evidence="2 3">
    <name type="scientific">Aplosporella prunicola CBS 121167</name>
    <dbReference type="NCBI Taxonomy" id="1176127"/>
    <lineage>
        <taxon>Eukaryota</taxon>
        <taxon>Fungi</taxon>
        <taxon>Dikarya</taxon>
        <taxon>Ascomycota</taxon>
        <taxon>Pezizomycotina</taxon>
        <taxon>Dothideomycetes</taxon>
        <taxon>Dothideomycetes incertae sedis</taxon>
        <taxon>Botryosphaeriales</taxon>
        <taxon>Aplosporellaceae</taxon>
        <taxon>Aplosporella</taxon>
    </lineage>
</organism>
<accession>A0A6A6BG37</accession>
<name>A0A6A6BG37_9PEZI</name>
<evidence type="ECO:0000256" key="1">
    <source>
        <dbReference type="SAM" id="MobiDB-lite"/>
    </source>
</evidence>
<dbReference type="Proteomes" id="UP000799438">
    <property type="component" value="Unassembled WGS sequence"/>
</dbReference>
<feature type="compositionally biased region" description="Basic residues" evidence="1">
    <location>
        <begin position="62"/>
        <end position="71"/>
    </location>
</feature>